<proteinExistence type="inferred from homology"/>
<dbReference type="InterPro" id="IPR029753">
    <property type="entry name" value="D-isomer_DH_CS"/>
</dbReference>
<protein>
    <submittedName>
        <fullName evidence="7">Phosphoglycerate dehydrogenase</fullName>
    </submittedName>
</protein>
<evidence type="ECO:0000259" key="6">
    <source>
        <dbReference type="Pfam" id="PF02826"/>
    </source>
</evidence>
<dbReference type="SUPFAM" id="SSF51735">
    <property type="entry name" value="NAD(P)-binding Rossmann-fold domains"/>
    <property type="match status" value="1"/>
</dbReference>
<gene>
    <name evidence="7" type="ORF">ACFPN2_22130</name>
</gene>
<keyword evidence="3" id="KW-0520">NAD</keyword>
<dbReference type="Pfam" id="PF00389">
    <property type="entry name" value="2-Hacid_dh"/>
    <property type="match status" value="1"/>
</dbReference>
<dbReference type="RefSeq" id="WP_380600652.1">
    <property type="nucleotide sequence ID" value="NZ_JBHSDU010000010.1"/>
</dbReference>
<dbReference type="Proteomes" id="UP001595904">
    <property type="component" value="Unassembled WGS sequence"/>
</dbReference>
<evidence type="ECO:0000256" key="4">
    <source>
        <dbReference type="RuleBase" id="RU003719"/>
    </source>
</evidence>
<sequence>MGDLTRRHEVVVTQRFFDEAAMAYLRDHNCNVTIAELPPGKADGDLPEAMLREWLQGAAGWIVGHARVTRDLLTALPQLKIVSRRGVGYERVDVAAIRELGRVATIAAGGNDATVADQTIGMMLALGRRFREGQAAVARGSWAIPLGTDLYRKTVGVIGLGRIGRSVVKRLSAFDCKVLVNAPRQDADLAVQLGFEYADLQTVLSQSDYLTLHAPLTPQTRFLIREETIRSMKPTAFIINTARGGLVEDRDLLQALENQRLAGAGLDVFMSESDPSYQSVTQALASLPNVIAQPHSGASTREGLDRTNMIAARCVVDVLHGVDPPRECIVADGRAVRTA</sequence>
<evidence type="ECO:0000256" key="2">
    <source>
        <dbReference type="ARBA" id="ARBA00023002"/>
    </source>
</evidence>
<dbReference type="InterPro" id="IPR050857">
    <property type="entry name" value="D-2-hydroxyacid_DH"/>
</dbReference>
<dbReference type="InterPro" id="IPR036291">
    <property type="entry name" value="NAD(P)-bd_dom_sf"/>
</dbReference>
<comment type="caution">
    <text evidence="7">The sequence shown here is derived from an EMBL/GenBank/DDBJ whole genome shotgun (WGS) entry which is preliminary data.</text>
</comment>
<accession>A0ABV8SZM1</accession>
<keyword evidence="8" id="KW-1185">Reference proteome</keyword>
<feature type="domain" description="D-isomer specific 2-hydroxyacid dehydrogenase catalytic" evidence="5">
    <location>
        <begin position="11"/>
        <end position="326"/>
    </location>
</feature>
<evidence type="ECO:0000256" key="1">
    <source>
        <dbReference type="ARBA" id="ARBA00005854"/>
    </source>
</evidence>
<evidence type="ECO:0000313" key="7">
    <source>
        <dbReference type="EMBL" id="MFC4311799.1"/>
    </source>
</evidence>
<evidence type="ECO:0000256" key="3">
    <source>
        <dbReference type="ARBA" id="ARBA00023027"/>
    </source>
</evidence>
<organism evidence="7 8">
    <name type="scientific">Steroidobacter flavus</name>
    <dbReference type="NCBI Taxonomy" id="1842136"/>
    <lineage>
        <taxon>Bacteria</taxon>
        <taxon>Pseudomonadati</taxon>
        <taxon>Pseudomonadota</taxon>
        <taxon>Gammaproteobacteria</taxon>
        <taxon>Steroidobacterales</taxon>
        <taxon>Steroidobacteraceae</taxon>
        <taxon>Steroidobacter</taxon>
    </lineage>
</organism>
<dbReference type="InterPro" id="IPR006139">
    <property type="entry name" value="D-isomer_2_OHA_DH_cat_dom"/>
</dbReference>
<dbReference type="Gene3D" id="3.40.50.720">
    <property type="entry name" value="NAD(P)-binding Rossmann-like Domain"/>
    <property type="match status" value="2"/>
</dbReference>
<dbReference type="EMBL" id="JBHSDU010000010">
    <property type="protein sequence ID" value="MFC4311799.1"/>
    <property type="molecule type" value="Genomic_DNA"/>
</dbReference>
<dbReference type="PANTHER" id="PTHR42789">
    <property type="entry name" value="D-ISOMER SPECIFIC 2-HYDROXYACID DEHYDROGENASE FAMILY PROTEIN (AFU_ORTHOLOGUE AFUA_6G10090)"/>
    <property type="match status" value="1"/>
</dbReference>
<dbReference type="PANTHER" id="PTHR42789:SF1">
    <property type="entry name" value="D-ISOMER SPECIFIC 2-HYDROXYACID DEHYDROGENASE FAMILY PROTEIN (AFU_ORTHOLOGUE AFUA_6G10090)"/>
    <property type="match status" value="1"/>
</dbReference>
<dbReference type="SUPFAM" id="SSF52283">
    <property type="entry name" value="Formate/glycerate dehydrogenase catalytic domain-like"/>
    <property type="match status" value="1"/>
</dbReference>
<feature type="domain" description="D-isomer specific 2-hydroxyacid dehydrogenase NAD-binding" evidence="6">
    <location>
        <begin position="120"/>
        <end position="297"/>
    </location>
</feature>
<name>A0ABV8SZM1_9GAMM</name>
<evidence type="ECO:0000259" key="5">
    <source>
        <dbReference type="Pfam" id="PF00389"/>
    </source>
</evidence>
<dbReference type="Pfam" id="PF02826">
    <property type="entry name" value="2-Hacid_dh_C"/>
    <property type="match status" value="1"/>
</dbReference>
<keyword evidence="2 4" id="KW-0560">Oxidoreductase</keyword>
<dbReference type="CDD" id="cd12172">
    <property type="entry name" value="PGDH_like_2"/>
    <property type="match status" value="1"/>
</dbReference>
<reference evidence="8" key="1">
    <citation type="journal article" date="2019" name="Int. J. Syst. Evol. Microbiol.">
        <title>The Global Catalogue of Microorganisms (GCM) 10K type strain sequencing project: providing services to taxonomists for standard genome sequencing and annotation.</title>
        <authorList>
            <consortium name="The Broad Institute Genomics Platform"/>
            <consortium name="The Broad Institute Genome Sequencing Center for Infectious Disease"/>
            <person name="Wu L."/>
            <person name="Ma J."/>
        </authorList>
    </citation>
    <scope>NUCLEOTIDE SEQUENCE [LARGE SCALE GENOMIC DNA]</scope>
    <source>
        <strain evidence="8">CGMCC 1.10759</strain>
    </source>
</reference>
<dbReference type="InterPro" id="IPR006140">
    <property type="entry name" value="D-isomer_DH_NAD-bd"/>
</dbReference>
<evidence type="ECO:0000313" key="8">
    <source>
        <dbReference type="Proteomes" id="UP001595904"/>
    </source>
</evidence>
<comment type="similarity">
    <text evidence="1 4">Belongs to the D-isomer specific 2-hydroxyacid dehydrogenase family.</text>
</comment>
<dbReference type="PROSITE" id="PS00671">
    <property type="entry name" value="D_2_HYDROXYACID_DH_3"/>
    <property type="match status" value="1"/>
</dbReference>